<evidence type="ECO:0000313" key="2">
    <source>
        <dbReference type="Proteomes" id="UP000266673"/>
    </source>
</evidence>
<protein>
    <submittedName>
        <fullName evidence="1">Uncharacterized protein</fullName>
    </submittedName>
</protein>
<dbReference type="Proteomes" id="UP000266673">
    <property type="component" value="Unassembled WGS sequence"/>
</dbReference>
<proteinExistence type="predicted"/>
<keyword evidence="2" id="KW-1185">Reference proteome</keyword>
<dbReference type="OrthoDB" id="2476237at2759"/>
<gene>
    <name evidence="1" type="ORF">C2G38_2039305</name>
</gene>
<organism evidence="1 2">
    <name type="scientific">Gigaspora rosea</name>
    <dbReference type="NCBI Taxonomy" id="44941"/>
    <lineage>
        <taxon>Eukaryota</taxon>
        <taxon>Fungi</taxon>
        <taxon>Fungi incertae sedis</taxon>
        <taxon>Mucoromycota</taxon>
        <taxon>Glomeromycotina</taxon>
        <taxon>Glomeromycetes</taxon>
        <taxon>Diversisporales</taxon>
        <taxon>Gigasporaceae</taxon>
        <taxon>Gigaspora</taxon>
    </lineage>
</organism>
<accession>A0A397V2A8</accession>
<evidence type="ECO:0000313" key="1">
    <source>
        <dbReference type="EMBL" id="RIB15527.1"/>
    </source>
</evidence>
<dbReference type="AlphaFoldDB" id="A0A397V2A8"/>
<dbReference type="EMBL" id="QKWP01000737">
    <property type="protein sequence ID" value="RIB15527.1"/>
    <property type="molecule type" value="Genomic_DNA"/>
</dbReference>
<reference evidence="1 2" key="1">
    <citation type="submission" date="2018-06" db="EMBL/GenBank/DDBJ databases">
        <title>Comparative genomics reveals the genomic features of Rhizophagus irregularis, R. cerebriforme, R. diaphanum and Gigaspora rosea, and their symbiotic lifestyle signature.</title>
        <authorList>
            <person name="Morin E."/>
            <person name="San Clemente H."/>
            <person name="Chen E.C.H."/>
            <person name="De La Providencia I."/>
            <person name="Hainaut M."/>
            <person name="Kuo A."/>
            <person name="Kohler A."/>
            <person name="Murat C."/>
            <person name="Tang N."/>
            <person name="Roy S."/>
            <person name="Loubradou J."/>
            <person name="Henrissat B."/>
            <person name="Grigoriev I.V."/>
            <person name="Corradi N."/>
            <person name="Roux C."/>
            <person name="Martin F.M."/>
        </authorList>
    </citation>
    <scope>NUCLEOTIDE SEQUENCE [LARGE SCALE GENOMIC DNA]</scope>
    <source>
        <strain evidence="1 2">DAOM 194757</strain>
    </source>
</reference>
<sequence>MAQYDGHKMGDDKSVVLTQQESTTFQTFLKCLFFRTRQLTKEIIIRYIKLCFPSKKLTPKSISVLKAAANAAYRSYRDALRSGLENIAVHFIEDFKCFFEEIDEVATFTTEFKEAWQTFMSECLIKMIEELLDDEKKLVKITNLDRLTLDYDIYNAGNILNLNDEDFKTLLKKELGNEKKKIGIKQNYCNLIEDAFFTSTIV</sequence>
<comment type="caution">
    <text evidence="1">The sequence shown here is derived from an EMBL/GenBank/DDBJ whole genome shotgun (WGS) entry which is preliminary data.</text>
</comment>
<name>A0A397V2A8_9GLOM</name>